<dbReference type="Pfam" id="PF25014">
    <property type="entry name" value="NET2A"/>
    <property type="match status" value="1"/>
</dbReference>
<feature type="compositionally biased region" description="Polar residues" evidence="1">
    <location>
        <begin position="55"/>
        <end position="69"/>
    </location>
</feature>
<evidence type="ECO:0000256" key="1">
    <source>
        <dbReference type="SAM" id="MobiDB-lite"/>
    </source>
</evidence>
<keyword evidence="4" id="KW-1185">Reference proteome</keyword>
<dbReference type="Proteomes" id="UP000265520">
    <property type="component" value="Unassembled WGS sequence"/>
</dbReference>
<dbReference type="EMBL" id="LXQA010679413">
    <property type="protein sequence ID" value="MCI65642.1"/>
    <property type="molecule type" value="Genomic_DNA"/>
</dbReference>
<sequence length="69" mass="7678">MEQKMLAVQDLNQTVEDQNSDLQIHFTEAHGNINRLSAEVQSVQSSEKVKVADSLQIQKNSSGQAESKH</sequence>
<feature type="domain" description="NET2A-D/KIP1-like alpha-helical" evidence="2">
    <location>
        <begin position="1"/>
        <end position="43"/>
    </location>
</feature>
<comment type="caution">
    <text evidence="3">The sequence shown here is derived from an EMBL/GenBank/DDBJ whole genome shotgun (WGS) entry which is preliminary data.</text>
</comment>
<evidence type="ECO:0000313" key="4">
    <source>
        <dbReference type="Proteomes" id="UP000265520"/>
    </source>
</evidence>
<evidence type="ECO:0000259" key="2">
    <source>
        <dbReference type="Pfam" id="PF25014"/>
    </source>
</evidence>
<accession>A0A392TX04</accession>
<dbReference type="InterPro" id="IPR056888">
    <property type="entry name" value="NET2A-D/KIP1-like_dom"/>
</dbReference>
<dbReference type="AlphaFoldDB" id="A0A392TX04"/>
<organism evidence="3 4">
    <name type="scientific">Trifolium medium</name>
    <dbReference type="NCBI Taxonomy" id="97028"/>
    <lineage>
        <taxon>Eukaryota</taxon>
        <taxon>Viridiplantae</taxon>
        <taxon>Streptophyta</taxon>
        <taxon>Embryophyta</taxon>
        <taxon>Tracheophyta</taxon>
        <taxon>Spermatophyta</taxon>
        <taxon>Magnoliopsida</taxon>
        <taxon>eudicotyledons</taxon>
        <taxon>Gunneridae</taxon>
        <taxon>Pentapetalae</taxon>
        <taxon>rosids</taxon>
        <taxon>fabids</taxon>
        <taxon>Fabales</taxon>
        <taxon>Fabaceae</taxon>
        <taxon>Papilionoideae</taxon>
        <taxon>50 kb inversion clade</taxon>
        <taxon>NPAAA clade</taxon>
        <taxon>Hologalegina</taxon>
        <taxon>IRL clade</taxon>
        <taxon>Trifolieae</taxon>
        <taxon>Trifolium</taxon>
    </lineage>
</organism>
<proteinExistence type="predicted"/>
<reference evidence="3 4" key="1">
    <citation type="journal article" date="2018" name="Front. Plant Sci.">
        <title>Red Clover (Trifolium pratense) and Zigzag Clover (T. medium) - A Picture of Genomic Similarities and Differences.</title>
        <authorList>
            <person name="Dluhosova J."/>
            <person name="Istvanek J."/>
            <person name="Nedelnik J."/>
            <person name="Repkova J."/>
        </authorList>
    </citation>
    <scope>NUCLEOTIDE SEQUENCE [LARGE SCALE GENOMIC DNA]</scope>
    <source>
        <strain evidence="4">cv. 10/8</strain>
        <tissue evidence="3">Leaf</tissue>
    </source>
</reference>
<name>A0A392TX04_9FABA</name>
<protein>
    <submittedName>
        <fullName evidence="3">CentromerE-associated protein E-like</fullName>
    </submittedName>
</protein>
<feature type="non-terminal residue" evidence="3">
    <location>
        <position position="69"/>
    </location>
</feature>
<evidence type="ECO:0000313" key="3">
    <source>
        <dbReference type="EMBL" id="MCI65642.1"/>
    </source>
</evidence>
<feature type="region of interest" description="Disordered" evidence="1">
    <location>
        <begin position="49"/>
        <end position="69"/>
    </location>
</feature>